<evidence type="ECO:0008006" key="5">
    <source>
        <dbReference type="Google" id="ProtNLM"/>
    </source>
</evidence>
<feature type="domain" description="NGO1945-like C-terminal" evidence="2">
    <location>
        <begin position="143"/>
        <end position="236"/>
    </location>
</feature>
<dbReference type="Pfam" id="PF22106">
    <property type="entry name" value="NGO1945_C"/>
    <property type="match status" value="1"/>
</dbReference>
<keyword evidence="4" id="KW-1185">Reference proteome</keyword>
<evidence type="ECO:0000313" key="4">
    <source>
        <dbReference type="Proteomes" id="UP000615755"/>
    </source>
</evidence>
<dbReference type="EMBL" id="AQGV01000012">
    <property type="protein sequence ID" value="MBE0368712.1"/>
    <property type="molecule type" value="Genomic_DNA"/>
</dbReference>
<evidence type="ECO:0000259" key="1">
    <source>
        <dbReference type="Pfam" id="PF09836"/>
    </source>
</evidence>
<sequence length="246" mass="28249">MSFAQVQQAFMAHIRNPELVARPKDVSERRIKIYNELFFNNIEGFVASAFPVLKSLYERKDWLALVRQFFTVHNCQSPYFLEISQEFLSFLQHSYELTPNDPVFMLELAHYEWVELDVSVCLSSDNYCAISDWQTQPLYLKDTARNLSYTFAVHQISEEFVPQQPSEQPHYFVVYRDADEEVAFISSNPMTALLLNVLEQNSGIVLPKLVEAVLTQVPQFTYEQLSVGAQQTLSAMADLGVVASKN</sequence>
<dbReference type="Gene3D" id="1.10.150.690">
    <property type="entry name" value="DUF2063"/>
    <property type="match status" value="1"/>
</dbReference>
<dbReference type="InterPro" id="IPR018640">
    <property type="entry name" value="DUF2063"/>
</dbReference>
<protein>
    <recommendedName>
        <fullName evidence="5">DUF2063 domain-containing protein</fullName>
    </recommendedName>
</protein>
<gene>
    <name evidence="3" type="ORF">PAUR_a2385</name>
</gene>
<dbReference type="InterPro" id="IPR044922">
    <property type="entry name" value="DUF2063_N_sf"/>
</dbReference>
<dbReference type="InterPro" id="IPR054098">
    <property type="entry name" value="NGO1945-like_C"/>
</dbReference>
<proteinExistence type="predicted"/>
<comment type="caution">
    <text evidence="3">The sequence shown here is derived from an EMBL/GenBank/DDBJ whole genome shotgun (WGS) entry which is preliminary data.</text>
</comment>
<accession>A0ABR9ECK4</accession>
<reference evidence="3 4" key="1">
    <citation type="submission" date="2015-03" db="EMBL/GenBank/DDBJ databases">
        <title>Genome sequence of Pseudoalteromonas aurantia.</title>
        <authorList>
            <person name="Xie B.-B."/>
            <person name="Rong J.-C."/>
            <person name="Qin Q.-L."/>
            <person name="Zhang Y.-Z."/>
        </authorList>
    </citation>
    <scope>NUCLEOTIDE SEQUENCE [LARGE SCALE GENOMIC DNA]</scope>
    <source>
        <strain evidence="3 4">208</strain>
    </source>
</reference>
<evidence type="ECO:0000313" key="3">
    <source>
        <dbReference type="EMBL" id="MBE0368712.1"/>
    </source>
</evidence>
<dbReference type="Gene3D" id="3.90.930.50">
    <property type="match status" value="1"/>
</dbReference>
<dbReference type="Proteomes" id="UP000615755">
    <property type="component" value="Unassembled WGS sequence"/>
</dbReference>
<dbReference type="RefSeq" id="WP_192507950.1">
    <property type="nucleotide sequence ID" value="NZ_AQGV01000012.1"/>
</dbReference>
<dbReference type="Pfam" id="PF09836">
    <property type="entry name" value="DUF2063"/>
    <property type="match status" value="1"/>
</dbReference>
<name>A0ABR9ECK4_9GAMM</name>
<feature type="domain" description="Putative DNA-binding" evidence="1">
    <location>
        <begin position="5"/>
        <end position="91"/>
    </location>
</feature>
<evidence type="ECO:0000259" key="2">
    <source>
        <dbReference type="Pfam" id="PF22106"/>
    </source>
</evidence>
<organism evidence="3 4">
    <name type="scientific">Pseudoalteromonas aurantia 208</name>
    <dbReference type="NCBI Taxonomy" id="1314867"/>
    <lineage>
        <taxon>Bacteria</taxon>
        <taxon>Pseudomonadati</taxon>
        <taxon>Pseudomonadota</taxon>
        <taxon>Gammaproteobacteria</taxon>
        <taxon>Alteromonadales</taxon>
        <taxon>Pseudoalteromonadaceae</taxon>
        <taxon>Pseudoalteromonas</taxon>
    </lineage>
</organism>